<feature type="domain" description="BTB" evidence="1">
    <location>
        <begin position="581"/>
        <end position="652"/>
    </location>
</feature>
<gene>
    <name evidence="3" type="ORF">AK812_SmicGene22434</name>
</gene>
<dbReference type="InterPro" id="IPR000210">
    <property type="entry name" value="BTB/POZ_dom"/>
</dbReference>
<dbReference type="Gene3D" id="2.60.210.10">
    <property type="entry name" value="Apoptosis, Tumor Necrosis Factor Receptor Associated Protein 2, Chain A"/>
    <property type="match status" value="1"/>
</dbReference>
<reference evidence="3 4" key="1">
    <citation type="submission" date="2016-02" db="EMBL/GenBank/DDBJ databases">
        <title>Genome analysis of coral dinoflagellate symbionts highlights evolutionary adaptations to a symbiotic lifestyle.</title>
        <authorList>
            <person name="Aranda M."/>
            <person name="Li Y."/>
            <person name="Liew Y.J."/>
            <person name="Baumgarten S."/>
            <person name="Simakov O."/>
            <person name="Wilson M."/>
            <person name="Piel J."/>
            <person name="Ashoor H."/>
            <person name="Bougouffa S."/>
            <person name="Bajic V.B."/>
            <person name="Ryu T."/>
            <person name="Ravasi T."/>
            <person name="Bayer T."/>
            <person name="Micklem G."/>
            <person name="Kim H."/>
            <person name="Bhak J."/>
            <person name="Lajeunesse T.C."/>
            <person name="Voolstra C.R."/>
        </authorList>
    </citation>
    <scope>NUCLEOTIDE SEQUENCE [LARGE SCALE GENOMIC DNA]</scope>
    <source>
        <strain evidence="3 4">CCMP2467</strain>
    </source>
</reference>
<organism evidence="3 4">
    <name type="scientific">Symbiodinium microadriaticum</name>
    <name type="common">Dinoflagellate</name>
    <name type="synonym">Zooxanthella microadriatica</name>
    <dbReference type="NCBI Taxonomy" id="2951"/>
    <lineage>
        <taxon>Eukaryota</taxon>
        <taxon>Sar</taxon>
        <taxon>Alveolata</taxon>
        <taxon>Dinophyceae</taxon>
        <taxon>Suessiales</taxon>
        <taxon>Symbiodiniaceae</taxon>
        <taxon>Symbiodinium</taxon>
    </lineage>
</organism>
<protein>
    <recommendedName>
        <fullName evidence="5">BTB domain-containing protein</fullName>
    </recommendedName>
</protein>
<feature type="domain" description="MATH" evidence="2">
    <location>
        <begin position="427"/>
        <end position="558"/>
    </location>
</feature>
<dbReference type="InterPro" id="IPR011333">
    <property type="entry name" value="SKP1/BTB/POZ_sf"/>
</dbReference>
<dbReference type="SUPFAM" id="SSF54695">
    <property type="entry name" value="POZ domain"/>
    <property type="match status" value="1"/>
</dbReference>
<dbReference type="PROSITE" id="PS50144">
    <property type="entry name" value="MATH"/>
    <property type="match status" value="1"/>
</dbReference>
<accession>A0A1Q9DJT3</accession>
<name>A0A1Q9DJT3_SYMMI</name>
<dbReference type="Proteomes" id="UP000186817">
    <property type="component" value="Unassembled WGS sequence"/>
</dbReference>
<proteinExistence type="predicted"/>
<keyword evidence="4" id="KW-1185">Reference proteome</keyword>
<evidence type="ECO:0000259" key="1">
    <source>
        <dbReference type="PROSITE" id="PS50097"/>
    </source>
</evidence>
<comment type="caution">
    <text evidence="3">The sequence shown here is derived from an EMBL/GenBank/DDBJ whole genome shotgun (WGS) entry which is preliminary data.</text>
</comment>
<dbReference type="AlphaFoldDB" id="A0A1Q9DJT3"/>
<evidence type="ECO:0000313" key="3">
    <source>
        <dbReference type="EMBL" id="OLP95432.1"/>
    </source>
</evidence>
<evidence type="ECO:0000259" key="2">
    <source>
        <dbReference type="PROSITE" id="PS50144"/>
    </source>
</evidence>
<dbReference type="CDD" id="cd00121">
    <property type="entry name" value="MATH"/>
    <property type="match status" value="1"/>
</dbReference>
<dbReference type="SUPFAM" id="SSF103473">
    <property type="entry name" value="MFS general substrate transporter"/>
    <property type="match status" value="1"/>
</dbReference>
<dbReference type="EMBL" id="LSRX01000502">
    <property type="protein sequence ID" value="OLP95432.1"/>
    <property type="molecule type" value="Genomic_DNA"/>
</dbReference>
<dbReference type="PROSITE" id="PS50097">
    <property type="entry name" value="BTB"/>
    <property type="match status" value="1"/>
</dbReference>
<evidence type="ECO:0008006" key="5">
    <source>
        <dbReference type="Google" id="ProtNLM"/>
    </source>
</evidence>
<dbReference type="InterPro" id="IPR002083">
    <property type="entry name" value="MATH/TRAF_dom"/>
</dbReference>
<dbReference type="Gene3D" id="3.30.710.10">
    <property type="entry name" value="Potassium Channel Kv1.1, Chain A"/>
    <property type="match status" value="1"/>
</dbReference>
<dbReference type="OrthoDB" id="6770063at2759"/>
<dbReference type="InterPro" id="IPR008974">
    <property type="entry name" value="TRAF-like"/>
</dbReference>
<dbReference type="InterPro" id="IPR036259">
    <property type="entry name" value="MFS_trans_sf"/>
</dbReference>
<evidence type="ECO:0000313" key="4">
    <source>
        <dbReference type="Proteomes" id="UP000186817"/>
    </source>
</evidence>
<sequence length="755" mass="82039">MDAASSAHLPTLQLVGRFPIGAMLTLTVHLSDMLSAAYELAQMRCPFAVVLLAWHSIGLAVGNSLAGSFFQQESPGVVITAAGTSQLRQESSVWGLESLQRAAARFEICLLSICGFSSPTDAVIFSQAVDEFSPPEGHGQWMSIVQTGVPIGQFCGVLAGAVAEDQRSWRNALLGQVLLRLAIIPAQQIDAANQLDSLALHSPDAQLGPGSGACHNFEADEMDPGSAFSTLRGRGWLSGQYLALSDGAPSPLAAWLLVRTGCCSAEVALRVACAFAALAALCAPLNSAWTLVGQRCIFKLHPASLSGGMLAFQCRCFAANFGGPANDLYAIAEGLSDWKVLHVVSACPASDNMLSDEVMPGVAAVLMGCFIRPEKASSAARSAGNWLFRLRRNPSLYSLVMVFCCQLSSPKTESCTILRPHKPIGRQEYLQLTISDVDSYEQGTSIRSDITGPSGSFCCCLKVYPKGTAGTERSVSNALAAFVEIIPPPSMKESSWVCKDVEYGIAVRRNVESHTAELSRSDTFSFDRDHEDRGWHDIIRWNDNKWTATSSISICAEVRGLPVADALISDLQRVSFEDELQPVSFRLSGCTLFFDQRLLVARSDYFREMFAQSQWVEGQTKEVDLRSDPLASKAAMSAILRYIVSGSFHADGDVDLAFAVRFLADRYCLKELVQLAESELLAMLCPENALSFLGRLSALKSSNFLELACWKMIQADGCKLLEQQHHQLSQLIEENPTVAKQLILLNVRSKKRPRE</sequence>